<accession>A0ABU5DYW0</accession>
<keyword evidence="2" id="KW-0732">Signal</keyword>
<dbReference type="RefSeq" id="WP_320500257.1">
    <property type="nucleotide sequence ID" value="NZ_JAXCLX010000001.1"/>
</dbReference>
<feature type="domain" description="BON" evidence="3">
    <location>
        <begin position="130"/>
        <end position="198"/>
    </location>
</feature>
<keyword evidence="5" id="KW-1185">Reference proteome</keyword>
<evidence type="ECO:0000259" key="3">
    <source>
        <dbReference type="PROSITE" id="PS50914"/>
    </source>
</evidence>
<dbReference type="EMBL" id="JAXCLX010000001">
    <property type="protein sequence ID" value="MDY0871833.1"/>
    <property type="molecule type" value="Genomic_DNA"/>
</dbReference>
<gene>
    <name evidence="4" type="ORF">SMD31_07860</name>
</gene>
<dbReference type="Gene3D" id="3.30.1340.30">
    <property type="match status" value="1"/>
</dbReference>
<feature type="compositionally biased region" description="Polar residues" evidence="1">
    <location>
        <begin position="268"/>
        <end position="283"/>
    </location>
</feature>
<comment type="caution">
    <text evidence="4">The sequence shown here is derived from an EMBL/GenBank/DDBJ whole genome shotgun (WGS) entry which is preliminary data.</text>
</comment>
<feature type="signal peptide" evidence="2">
    <location>
        <begin position="1"/>
        <end position="31"/>
    </location>
</feature>
<feature type="compositionally biased region" description="Pro residues" evidence="1">
    <location>
        <begin position="202"/>
        <end position="217"/>
    </location>
</feature>
<dbReference type="PANTHER" id="PTHR34606:SF15">
    <property type="entry name" value="BON DOMAIN-CONTAINING PROTEIN"/>
    <property type="match status" value="1"/>
</dbReference>
<feature type="region of interest" description="Disordered" evidence="1">
    <location>
        <begin position="202"/>
        <end position="283"/>
    </location>
</feature>
<feature type="domain" description="BON" evidence="3">
    <location>
        <begin position="53"/>
        <end position="121"/>
    </location>
</feature>
<evidence type="ECO:0000256" key="2">
    <source>
        <dbReference type="SAM" id="SignalP"/>
    </source>
</evidence>
<dbReference type="PANTHER" id="PTHR34606">
    <property type="entry name" value="BON DOMAIN-CONTAINING PROTEIN"/>
    <property type="match status" value="1"/>
</dbReference>
<dbReference type="Pfam" id="PF04972">
    <property type="entry name" value="BON"/>
    <property type="match status" value="2"/>
</dbReference>
<evidence type="ECO:0000256" key="1">
    <source>
        <dbReference type="SAM" id="MobiDB-lite"/>
    </source>
</evidence>
<evidence type="ECO:0000313" key="5">
    <source>
        <dbReference type="Proteomes" id="UP001271769"/>
    </source>
</evidence>
<dbReference type="InterPro" id="IPR007055">
    <property type="entry name" value="BON_dom"/>
</dbReference>
<evidence type="ECO:0000313" key="4">
    <source>
        <dbReference type="EMBL" id="MDY0871833.1"/>
    </source>
</evidence>
<protein>
    <submittedName>
        <fullName evidence="4">BON domain-containing protein</fullName>
    </submittedName>
</protein>
<organism evidence="4 5">
    <name type="scientific">Dongia rigui</name>
    <dbReference type="NCBI Taxonomy" id="940149"/>
    <lineage>
        <taxon>Bacteria</taxon>
        <taxon>Pseudomonadati</taxon>
        <taxon>Pseudomonadota</taxon>
        <taxon>Alphaproteobacteria</taxon>
        <taxon>Rhodospirillales</taxon>
        <taxon>Dongiaceae</taxon>
        <taxon>Dongia</taxon>
    </lineage>
</organism>
<reference evidence="4 5" key="1">
    <citation type="journal article" date="2013" name="Antonie Van Leeuwenhoek">
        <title>Dongia rigui sp. nov., isolated from freshwater of a large wetland in Korea.</title>
        <authorList>
            <person name="Baik K.S."/>
            <person name="Hwang Y.M."/>
            <person name="Choi J.S."/>
            <person name="Kwon J."/>
            <person name="Seong C.N."/>
        </authorList>
    </citation>
    <scope>NUCLEOTIDE SEQUENCE [LARGE SCALE GENOMIC DNA]</scope>
    <source>
        <strain evidence="4 5">04SU4-P</strain>
    </source>
</reference>
<dbReference type="PROSITE" id="PS50914">
    <property type="entry name" value="BON"/>
    <property type="match status" value="2"/>
</dbReference>
<dbReference type="InterPro" id="IPR051686">
    <property type="entry name" value="Lipoprotein_DolP"/>
</dbReference>
<feature type="compositionally biased region" description="Low complexity" evidence="1">
    <location>
        <begin position="236"/>
        <end position="245"/>
    </location>
</feature>
<dbReference type="Proteomes" id="UP001271769">
    <property type="component" value="Unassembled WGS sequence"/>
</dbReference>
<sequence>MPLRPLRLVAGGVAGLFLAALLPACSPVGTAVGVAATTINLATQERGLVTGVDDNLTWVTINERLLRHDQYLFQKVSLQVHEGRVLLTGFVQKPEDKQLATELAWQPSGVREVRNEIKIGRSLDLGDYSEDAWLIQRLRLKLMADRQVRANNFSIDCIRSTVYLTGIAQNDVERQRVIDHARDIAYVRQVVSYVRLVSDPLPPVPATKPYPNPPPGPAKKKAVEQPVVAATVDRLPSSPAASAPGQPAPAQPALVEKTASAEVPLLPRSTQPATSQSVPVTLP</sequence>
<proteinExistence type="predicted"/>
<name>A0ABU5DYW0_9PROT</name>
<feature type="chain" id="PRO_5045725882" evidence="2">
    <location>
        <begin position="32"/>
        <end position="283"/>
    </location>
</feature>